<dbReference type="OrthoDB" id="10518547at2759"/>
<dbReference type="Proteomes" id="UP000277580">
    <property type="component" value="Unassembled WGS sequence"/>
</dbReference>
<organism evidence="1 2">
    <name type="scientific">Morchella conica CCBAS932</name>
    <dbReference type="NCBI Taxonomy" id="1392247"/>
    <lineage>
        <taxon>Eukaryota</taxon>
        <taxon>Fungi</taxon>
        <taxon>Dikarya</taxon>
        <taxon>Ascomycota</taxon>
        <taxon>Pezizomycotina</taxon>
        <taxon>Pezizomycetes</taxon>
        <taxon>Pezizales</taxon>
        <taxon>Morchellaceae</taxon>
        <taxon>Morchella</taxon>
    </lineage>
</organism>
<evidence type="ECO:0000313" key="1">
    <source>
        <dbReference type="EMBL" id="RPB10249.1"/>
    </source>
</evidence>
<name>A0A3N4KLI2_9PEZI</name>
<sequence>MVRINYLQPTLMWRWGSGCQLEAPNDLACLRLQILGKDHLLCDAAQGGQGGSSSRLLNKNEHGHEYLSDTTGREGRSGSRKRAALQQRAFSSNDLDKCYSRRIMSLTPRLPAALVRRKMRGSYGALMLRMLGLSLHRNNIATVDITVPVSSLRNFVKSRIPSIGTCACVN</sequence>
<evidence type="ECO:0000313" key="2">
    <source>
        <dbReference type="Proteomes" id="UP000277580"/>
    </source>
</evidence>
<keyword evidence="2" id="KW-1185">Reference proteome</keyword>
<gene>
    <name evidence="1" type="ORF">P167DRAFT_547340</name>
</gene>
<dbReference type="EMBL" id="ML119144">
    <property type="protein sequence ID" value="RPB10249.1"/>
    <property type="molecule type" value="Genomic_DNA"/>
</dbReference>
<dbReference type="AlphaFoldDB" id="A0A3N4KLI2"/>
<protein>
    <submittedName>
        <fullName evidence="1">Uncharacterized protein</fullName>
    </submittedName>
</protein>
<dbReference type="InParanoid" id="A0A3N4KLI2"/>
<proteinExistence type="predicted"/>
<reference evidence="1 2" key="1">
    <citation type="journal article" date="2018" name="Nat. Ecol. Evol.">
        <title>Pezizomycetes genomes reveal the molecular basis of ectomycorrhizal truffle lifestyle.</title>
        <authorList>
            <person name="Murat C."/>
            <person name="Payen T."/>
            <person name="Noel B."/>
            <person name="Kuo A."/>
            <person name="Morin E."/>
            <person name="Chen J."/>
            <person name="Kohler A."/>
            <person name="Krizsan K."/>
            <person name="Balestrini R."/>
            <person name="Da Silva C."/>
            <person name="Montanini B."/>
            <person name="Hainaut M."/>
            <person name="Levati E."/>
            <person name="Barry K.W."/>
            <person name="Belfiori B."/>
            <person name="Cichocki N."/>
            <person name="Clum A."/>
            <person name="Dockter R.B."/>
            <person name="Fauchery L."/>
            <person name="Guy J."/>
            <person name="Iotti M."/>
            <person name="Le Tacon F."/>
            <person name="Lindquist E.A."/>
            <person name="Lipzen A."/>
            <person name="Malagnac F."/>
            <person name="Mello A."/>
            <person name="Molinier V."/>
            <person name="Miyauchi S."/>
            <person name="Poulain J."/>
            <person name="Riccioni C."/>
            <person name="Rubini A."/>
            <person name="Sitrit Y."/>
            <person name="Splivallo R."/>
            <person name="Traeger S."/>
            <person name="Wang M."/>
            <person name="Zifcakova L."/>
            <person name="Wipf D."/>
            <person name="Zambonelli A."/>
            <person name="Paolocci F."/>
            <person name="Nowrousian M."/>
            <person name="Ottonello S."/>
            <person name="Baldrian P."/>
            <person name="Spatafora J.W."/>
            <person name="Henrissat B."/>
            <person name="Nagy L.G."/>
            <person name="Aury J.M."/>
            <person name="Wincker P."/>
            <person name="Grigoriev I.V."/>
            <person name="Bonfante P."/>
            <person name="Martin F.M."/>
        </authorList>
    </citation>
    <scope>NUCLEOTIDE SEQUENCE [LARGE SCALE GENOMIC DNA]</scope>
    <source>
        <strain evidence="1 2">CCBAS932</strain>
    </source>
</reference>
<accession>A0A3N4KLI2</accession>